<proteinExistence type="predicted"/>
<organism evidence="4 5">
    <name type="scientific">Candidatus Dactylopiibacterium carminicum</name>
    <dbReference type="NCBI Taxonomy" id="857335"/>
    <lineage>
        <taxon>Bacteria</taxon>
        <taxon>Pseudomonadati</taxon>
        <taxon>Pseudomonadota</taxon>
        <taxon>Betaproteobacteria</taxon>
        <taxon>Rhodocyclales</taxon>
        <taxon>Rhodocyclaceae</taxon>
        <taxon>Candidatus Dactylopiibacterium</taxon>
    </lineage>
</organism>
<dbReference type="EMBL" id="NMRN01000001">
    <property type="protein sequence ID" value="PAS95325.1"/>
    <property type="molecule type" value="Genomic_DNA"/>
</dbReference>
<evidence type="ECO:0000313" key="6">
    <source>
        <dbReference type="Proteomes" id="UP000623509"/>
    </source>
</evidence>
<name>A0A272EZ10_9RHOO</name>
<dbReference type="Proteomes" id="UP000216107">
    <property type="component" value="Unassembled WGS sequence"/>
</dbReference>
<keyword evidence="6" id="KW-1185">Reference proteome</keyword>
<dbReference type="Proteomes" id="UP000623509">
    <property type="component" value="Unassembled WGS sequence"/>
</dbReference>
<dbReference type="InterPro" id="IPR000253">
    <property type="entry name" value="FHA_dom"/>
</dbReference>
<dbReference type="PROSITE" id="PS50006">
    <property type="entry name" value="FHA_DOMAIN"/>
    <property type="match status" value="1"/>
</dbReference>
<gene>
    <name evidence="3" type="ORF">BGI27_00285</name>
    <name evidence="4" type="ORF">CGU29_00320</name>
</gene>
<dbReference type="SUPFAM" id="SSF55073">
    <property type="entry name" value="Nucleotide cyclase"/>
    <property type="match status" value="1"/>
</dbReference>
<dbReference type="Gene3D" id="3.30.70.1230">
    <property type="entry name" value="Nucleotide cyclase"/>
    <property type="match status" value="1"/>
</dbReference>
<comment type="caution">
    <text evidence="4">The sequence shown here is derived from an EMBL/GenBank/DDBJ whole genome shotgun (WGS) entry which is preliminary data.</text>
</comment>
<dbReference type="AlphaFoldDB" id="A0A272EZ10"/>
<dbReference type="InterPro" id="IPR008984">
    <property type="entry name" value="SMAD_FHA_dom_sf"/>
</dbReference>
<dbReference type="CDD" id="cd00060">
    <property type="entry name" value="FHA"/>
    <property type="match status" value="1"/>
</dbReference>
<evidence type="ECO:0000256" key="1">
    <source>
        <dbReference type="SAM" id="MobiDB-lite"/>
    </source>
</evidence>
<protein>
    <recommendedName>
        <fullName evidence="2">FHA domain-containing protein</fullName>
    </recommendedName>
</protein>
<dbReference type="Pfam" id="PF00498">
    <property type="entry name" value="FHA"/>
    <property type="match status" value="1"/>
</dbReference>
<dbReference type="InterPro" id="IPR029787">
    <property type="entry name" value="Nucleotide_cyclase"/>
</dbReference>
<dbReference type="InterPro" id="IPR050923">
    <property type="entry name" value="Cell_Proc_Reg/RNA_Proc"/>
</dbReference>
<evidence type="ECO:0000313" key="3">
    <source>
        <dbReference type="EMBL" id="KAF7600826.1"/>
    </source>
</evidence>
<reference evidence="4 5" key="2">
    <citation type="submission" date="2017-07" db="EMBL/GenBank/DDBJ databases">
        <title>Candidatus Dactylopiibacterium carminicum, a nitrogen-fixing symbiont of the cochineal insect Dactylopius coccus and Dactylopius opuntiae (Hemiptera: Coccoidea: Dactylopiidae).</title>
        <authorList>
            <person name="Vera A."/>
        </authorList>
    </citation>
    <scope>NUCLEOTIDE SEQUENCE [LARGE SCALE GENOMIC DNA]</scope>
    <source>
        <strain evidence="4 5">NFDCM</strain>
    </source>
</reference>
<feature type="compositionally biased region" description="Low complexity" evidence="1">
    <location>
        <begin position="211"/>
        <end position="225"/>
    </location>
</feature>
<dbReference type="EMBL" id="MDUX01000001">
    <property type="protein sequence ID" value="KAF7600826.1"/>
    <property type="molecule type" value="Genomic_DNA"/>
</dbReference>
<evidence type="ECO:0000259" key="2">
    <source>
        <dbReference type="PROSITE" id="PS50006"/>
    </source>
</evidence>
<dbReference type="SUPFAM" id="SSF49879">
    <property type="entry name" value="SMAD/FHA domain"/>
    <property type="match status" value="1"/>
</dbReference>
<dbReference type="OrthoDB" id="9801841at2"/>
<dbReference type="PANTHER" id="PTHR23308">
    <property type="entry name" value="NUCLEAR INHIBITOR OF PROTEIN PHOSPHATASE-1"/>
    <property type="match status" value="1"/>
</dbReference>
<evidence type="ECO:0000313" key="5">
    <source>
        <dbReference type="Proteomes" id="UP000216107"/>
    </source>
</evidence>
<reference evidence="3 6" key="1">
    <citation type="submission" date="2016-08" db="EMBL/GenBank/DDBJ databases">
        <title>Candidatus Dactylopiibacterium carminicum genome sequence.</title>
        <authorList>
            <person name="Ramirez-Puebla S.T."/>
            <person name="Ormeno-Orrillo E."/>
            <person name="Vera-Ponce De Leon A."/>
            <person name="Luis L."/>
            <person name="Sanchez-Flores A."/>
            <person name="Monica R."/>
            <person name="Martinez-Romero E."/>
        </authorList>
    </citation>
    <scope>NUCLEOTIDE SEQUENCE [LARGE SCALE GENOMIC DNA]</scope>
    <source>
        <strain evidence="3">END1</strain>
    </source>
</reference>
<sequence length="347" mass="37672">MILCRKPVSRQWLPSPGRCPSMTSATPVTTPPSFMRSSPVTDTYILVAEVSGDQPLHGKLGSVETQRAVERCRNRAERAIEAYLGKHIKAEGRQLIAHFPRGENAALAAFDMRDRVRQLPPVSGVALAINIAVHARTTEDPADDVAQSLARVCPSGQILVSEEAAEGFPPNIREQLGTADLDAPPDLYPQPLYVFRTGATLAGTMAKAGEPATAPAASTSPAPAARSDAETVARPVGMRGSLMLRHNKNNLSVSDRQPVVLAGREEGNDLVIADRRASRHHARIEWRQNHFILIDTSTNGTYMVDDEGHEVVLRRGETDLPKRGRIGFGYSPTEVGAEVVFFDLGHR</sequence>
<dbReference type="SMART" id="SM00240">
    <property type="entry name" value="FHA"/>
    <property type="match status" value="1"/>
</dbReference>
<accession>A0A272EZ10</accession>
<evidence type="ECO:0000313" key="4">
    <source>
        <dbReference type="EMBL" id="PAS95325.1"/>
    </source>
</evidence>
<dbReference type="Gene3D" id="2.60.200.20">
    <property type="match status" value="1"/>
</dbReference>
<feature type="region of interest" description="Disordered" evidence="1">
    <location>
        <begin position="211"/>
        <end position="233"/>
    </location>
</feature>
<feature type="domain" description="FHA" evidence="2">
    <location>
        <begin position="260"/>
        <end position="303"/>
    </location>
</feature>